<organism evidence="1 2">
    <name type="scientific">Caballeronia calidae</name>
    <dbReference type="NCBI Taxonomy" id="1777139"/>
    <lineage>
        <taxon>Bacteria</taxon>
        <taxon>Pseudomonadati</taxon>
        <taxon>Pseudomonadota</taxon>
        <taxon>Betaproteobacteria</taxon>
        <taxon>Burkholderiales</taxon>
        <taxon>Burkholderiaceae</taxon>
        <taxon>Caballeronia</taxon>
    </lineage>
</organism>
<gene>
    <name evidence="1" type="ORF">AWB78_08255</name>
</gene>
<dbReference type="OrthoDB" id="1452819at2"/>
<evidence type="ECO:0008006" key="3">
    <source>
        <dbReference type="Google" id="ProtNLM"/>
    </source>
</evidence>
<dbReference type="PANTHER" id="PTHR35609:SF1">
    <property type="entry name" value="MACRO DOMAIN-CONTAINING PROTEIN"/>
    <property type="match status" value="1"/>
</dbReference>
<evidence type="ECO:0000313" key="1">
    <source>
        <dbReference type="EMBL" id="SAL06802.1"/>
    </source>
</evidence>
<evidence type="ECO:0000313" key="2">
    <source>
        <dbReference type="Proteomes" id="UP000071859"/>
    </source>
</evidence>
<reference evidence="1" key="1">
    <citation type="submission" date="2016-01" db="EMBL/GenBank/DDBJ databases">
        <authorList>
            <person name="Peeters C."/>
        </authorList>
    </citation>
    <scope>NUCLEOTIDE SEQUENCE</scope>
    <source>
        <strain evidence="1">LMG 29321</strain>
    </source>
</reference>
<name>A0A158EIT8_9BURK</name>
<accession>A0A158EIT8</accession>
<dbReference type="RefSeq" id="WP_062612655.1">
    <property type="nucleotide sequence ID" value="NZ_FCOX02000136.1"/>
</dbReference>
<proteinExistence type="predicted"/>
<dbReference type="Proteomes" id="UP000071859">
    <property type="component" value="Unassembled WGS sequence"/>
</dbReference>
<dbReference type="EMBL" id="FCOX02000136">
    <property type="protein sequence ID" value="SAL06802.1"/>
    <property type="molecule type" value="Genomic_DNA"/>
</dbReference>
<dbReference type="AlphaFoldDB" id="A0A158EIT8"/>
<comment type="caution">
    <text evidence="1">The sequence shown here is derived from an EMBL/GenBank/DDBJ whole genome shotgun (WGS) entry which is preliminary data.</text>
</comment>
<sequence>MTWFRQVFGFNESTYAETQKRFNIESEQLLTDSDPPRRFHVGTLSIPSLDELRAQVAALSRPDGTRPTLRTVIADAYALHTWPEANGALIQVASQFNLLEMVGPGVAPEDGITRYRNDFTQGPACAIACAPATVYRNYLTSVDGQYGQTRDNQINALHDLDCALGIPGIQMQNGYALLDARTVRAIGEHIRSLDEVGRDALRKYLRIGLHRDTEVTADGAPSGQRVTQALCSALPVAYNSGPRADWAPFASLVLEASYESTLLAAVLNHRRTGNPKVFLTTVGGGAFGNEREWIIRAVRRALRCVHDHPLDVAMVCFGKVSPDLADLAAEINAGA</sequence>
<dbReference type="PANTHER" id="PTHR35609">
    <property type="entry name" value="MACRO DOMAIN-CONTAINING PROTEIN"/>
    <property type="match status" value="1"/>
</dbReference>
<keyword evidence="2" id="KW-1185">Reference proteome</keyword>
<protein>
    <recommendedName>
        <fullName evidence="3">Macro domain-containing protein</fullName>
    </recommendedName>
</protein>